<accession>A0A8J3GUM6</accession>
<feature type="domain" description="HTH merR-type" evidence="9">
    <location>
        <begin position="9"/>
        <end position="77"/>
    </location>
</feature>
<dbReference type="SMART" id="SM00422">
    <property type="entry name" value="HTH_MERR"/>
    <property type="match status" value="1"/>
</dbReference>
<dbReference type="Gene3D" id="1.10.1660.10">
    <property type="match status" value="1"/>
</dbReference>
<evidence type="ECO:0000313" key="11">
    <source>
        <dbReference type="Proteomes" id="UP000626220"/>
    </source>
</evidence>
<dbReference type="Pfam" id="PF00376">
    <property type="entry name" value="MerR"/>
    <property type="match status" value="1"/>
</dbReference>
<evidence type="ECO:0000256" key="7">
    <source>
        <dbReference type="ARBA" id="ARBA00023163"/>
    </source>
</evidence>
<dbReference type="GO" id="GO:0051537">
    <property type="term" value="F:2 iron, 2 sulfur cluster binding"/>
    <property type="evidence" value="ECO:0007669"/>
    <property type="project" value="UniProtKB-KW"/>
</dbReference>
<dbReference type="RefSeq" id="WP_189678653.1">
    <property type="nucleotide sequence ID" value="NZ_BNCJ01000001.1"/>
</dbReference>
<sequence length="171" mass="18547">MGLSKNARGLPIGWVAERTGLSVSAIRFYEEEGLVSPGRDRGGRRVFQRADVRRLSFVLIAQRLGFGLAEIRAALDALPEGRTPTRDDWTRLAEGFRARIDARMAGLAALRDKLDGCIGCGCLSLDRCAIYNPEDTAARLGEGPRYVMGDSPRAARDKGGQGQPEGEGLDE</sequence>
<dbReference type="GO" id="GO:0006979">
    <property type="term" value="P:response to oxidative stress"/>
    <property type="evidence" value="ECO:0007669"/>
    <property type="project" value="InterPro"/>
</dbReference>
<protein>
    <submittedName>
        <fullName evidence="10">Redox-sensitive transcriptional activator SoxR</fullName>
    </submittedName>
</protein>
<keyword evidence="5" id="KW-0805">Transcription regulation</keyword>
<keyword evidence="2" id="KW-0479">Metal-binding</keyword>
<dbReference type="InterPro" id="IPR010211">
    <property type="entry name" value="Redox-sen_tscrpt-act_SoxR"/>
</dbReference>
<dbReference type="PANTHER" id="PTHR30204">
    <property type="entry name" value="REDOX-CYCLING DRUG-SENSING TRANSCRIPTIONAL ACTIVATOR SOXR"/>
    <property type="match status" value="1"/>
</dbReference>
<dbReference type="SUPFAM" id="SSF46955">
    <property type="entry name" value="Putative DNA-binding domain"/>
    <property type="match status" value="1"/>
</dbReference>
<dbReference type="AlphaFoldDB" id="A0A8J3GUM6"/>
<dbReference type="NCBIfam" id="TIGR01950">
    <property type="entry name" value="SoxR"/>
    <property type="match status" value="1"/>
</dbReference>
<dbReference type="GO" id="GO:0003677">
    <property type="term" value="F:DNA binding"/>
    <property type="evidence" value="ECO:0007669"/>
    <property type="project" value="UniProtKB-KW"/>
</dbReference>
<evidence type="ECO:0000256" key="2">
    <source>
        <dbReference type="ARBA" id="ARBA00022723"/>
    </source>
</evidence>
<reference evidence="10" key="1">
    <citation type="journal article" date="2014" name="Int. J. Syst. Evol. Microbiol.">
        <title>Complete genome sequence of Corynebacterium casei LMG S-19264T (=DSM 44701T), isolated from a smear-ripened cheese.</title>
        <authorList>
            <consortium name="US DOE Joint Genome Institute (JGI-PGF)"/>
            <person name="Walter F."/>
            <person name="Albersmeier A."/>
            <person name="Kalinowski J."/>
            <person name="Ruckert C."/>
        </authorList>
    </citation>
    <scope>NUCLEOTIDE SEQUENCE</scope>
    <source>
        <strain evidence="10">KCTC 42650</strain>
    </source>
</reference>
<evidence type="ECO:0000313" key="10">
    <source>
        <dbReference type="EMBL" id="GHF37773.1"/>
    </source>
</evidence>
<keyword evidence="4" id="KW-0411">Iron-sulfur</keyword>
<evidence type="ECO:0000259" key="9">
    <source>
        <dbReference type="PROSITE" id="PS50937"/>
    </source>
</evidence>
<dbReference type="GO" id="GO:0003700">
    <property type="term" value="F:DNA-binding transcription factor activity"/>
    <property type="evidence" value="ECO:0007669"/>
    <property type="project" value="InterPro"/>
</dbReference>
<evidence type="ECO:0000256" key="6">
    <source>
        <dbReference type="ARBA" id="ARBA00023125"/>
    </source>
</evidence>
<name>A0A8J3GUM6_9RHOB</name>
<dbReference type="PRINTS" id="PR00040">
    <property type="entry name" value="HTHMERR"/>
</dbReference>
<dbReference type="InterPro" id="IPR009061">
    <property type="entry name" value="DNA-bd_dom_put_sf"/>
</dbReference>
<dbReference type="PROSITE" id="PS00552">
    <property type="entry name" value="HTH_MERR_1"/>
    <property type="match status" value="1"/>
</dbReference>
<keyword evidence="1" id="KW-0001">2Fe-2S</keyword>
<evidence type="ECO:0000256" key="4">
    <source>
        <dbReference type="ARBA" id="ARBA00023014"/>
    </source>
</evidence>
<dbReference type="GO" id="GO:0046872">
    <property type="term" value="F:metal ion binding"/>
    <property type="evidence" value="ECO:0007669"/>
    <property type="project" value="UniProtKB-KW"/>
</dbReference>
<evidence type="ECO:0000256" key="3">
    <source>
        <dbReference type="ARBA" id="ARBA00023004"/>
    </source>
</evidence>
<dbReference type="PANTHER" id="PTHR30204:SF0">
    <property type="entry name" value="REDOX-SENSITIVE TRANSCRIPTIONAL ACTIVATOR SOXR"/>
    <property type="match status" value="1"/>
</dbReference>
<proteinExistence type="predicted"/>
<comment type="caution">
    <text evidence="10">The sequence shown here is derived from an EMBL/GenBank/DDBJ whole genome shotgun (WGS) entry which is preliminary data.</text>
</comment>
<dbReference type="InterPro" id="IPR000551">
    <property type="entry name" value="MerR-type_HTH_dom"/>
</dbReference>
<evidence type="ECO:0000256" key="5">
    <source>
        <dbReference type="ARBA" id="ARBA00023015"/>
    </source>
</evidence>
<keyword evidence="3" id="KW-0408">Iron</keyword>
<organism evidence="10 11">
    <name type="scientific">Seohaeicola zhoushanensis</name>
    <dbReference type="NCBI Taxonomy" id="1569283"/>
    <lineage>
        <taxon>Bacteria</taxon>
        <taxon>Pseudomonadati</taxon>
        <taxon>Pseudomonadota</taxon>
        <taxon>Alphaproteobacteria</taxon>
        <taxon>Rhodobacterales</taxon>
        <taxon>Roseobacteraceae</taxon>
        <taxon>Seohaeicola</taxon>
    </lineage>
</organism>
<feature type="region of interest" description="Disordered" evidence="8">
    <location>
        <begin position="141"/>
        <end position="171"/>
    </location>
</feature>
<dbReference type="InterPro" id="IPR047057">
    <property type="entry name" value="MerR_fam"/>
</dbReference>
<evidence type="ECO:0000256" key="8">
    <source>
        <dbReference type="SAM" id="MobiDB-lite"/>
    </source>
</evidence>
<dbReference type="InterPro" id="IPR015358">
    <property type="entry name" value="Tscrpt_reg_MerR_DNA-bd"/>
</dbReference>
<keyword evidence="6" id="KW-0238">DNA-binding</keyword>
<evidence type="ECO:0000256" key="1">
    <source>
        <dbReference type="ARBA" id="ARBA00022714"/>
    </source>
</evidence>
<keyword evidence="11" id="KW-1185">Reference proteome</keyword>
<keyword evidence="7" id="KW-0804">Transcription</keyword>
<gene>
    <name evidence="10" type="primary">soxR</name>
    <name evidence="10" type="ORF">GCM10017056_07160</name>
</gene>
<reference evidence="10" key="2">
    <citation type="submission" date="2020-09" db="EMBL/GenBank/DDBJ databases">
        <authorList>
            <person name="Sun Q."/>
            <person name="Kim S."/>
        </authorList>
    </citation>
    <scope>NUCLEOTIDE SEQUENCE</scope>
    <source>
        <strain evidence="10">KCTC 42650</strain>
    </source>
</reference>
<dbReference type="Pfam" id="PF09278">
    <property type="entry name" value="MerR-DNA-bind"/>
    <property type="match status" value="1"/>
</dbReference>
<dbReference type="Proteomes" id="UP000626220">
    <property type="component" value="Unassembled WGS sequence"/>
</dbReference>
<dbReference type="PROSITE" id="PS50937">
    <property type="entry name" value="HTH_MERR_2"/>
    <property type="match status" value="1"/>
</dbReference>
<dbReference type="EMBL" id="BNCJ01000001">
    <property type="protein sequence ID" value="GHF37773.1"/>
    <property type="molecule type" value="Genomic_DNA"/>
</dbReference>